<evidence type="ECO:0000259" key="1">
    <source>
        <dbReference type="Pfam" id="PF14534"/>
    </source>
</evidence>
<evidence type="ECO:0000313" key="3">
    <source>
        <dbReference type="Proteomes" id="UP000050863"/>
    </source>
</evidence>
<dbReference type="NCBIfam" id="TIGR02246">
    <property type="entry name" value="SgcJ/EcaC family oxidoreductase"/>
    <property type="match status" value="1"/>
</dbReference>
<reference evidence="2 3" key="1">
    <citation type="submission" date="2014-03" db="EMBL/GenBank/DDBJ databases">
        <title>Bradyrhizobium valentinum sp. nov., isolated from effective nodules of Lupinus mariae-josephae, a lupine endemic of basic-lime soils in Eastern Spain.</title>
        <authorList>
            <person name="Duran D."/>
            <person name="Rey L."/>
            <person name="Navarro A."/>
            <person name="Busquets A."/>
            <person name="Imperial J."/>
            <person name="Ruiz-Argueso T."/>
        </authorList>
    </citation>
    <scope>NUCLEOTIDE SEQUENCE [LARGE SCALE GENOMIC DNA]</scope>
    <source>
        <strain evidence="2 3">PAC68</strain>
    </source>
</reference>
<keyword evidence="3" id="KW-1185">Reference proteome</keyword>
<dbReference type="EMBL" id="LLXZ01000227">
    <property type="protein sequence ID" value="KRQ93284.1"/>
    <property type="molecule type" value="Genomic_DNA"/>
</dbReference>
<dbReference type="InterPro" id="IPR027843">
    <property type="entry name" value="DUF4440"/>
</dbReference>
<dbReference type="Pfam" id="PF14534">
    <property type="entry name" value="DUF4440"/>
    <property type="match status" value="1"/>
</dbReference>
<accession>A0A0R3KJC5</accession>
<dbReference type="SUPFAM" id="SSF54427">
    <property type="entry name" value="NTF2-like"/>
    <property type="match status" value="1"/>
</dbReference>
<dbReference type="Proteomes" id="UP000050863">
    <property type="component" value="Unassembled WGS sequence"/>
</dbReference>
<protein>
    <recommendedName>
        <fullName evidence="1">DUF4440 domain-containing protein</fullName>
    </recommendedName>
</protein>
<name>A0A0R3KJC5_9BRAD</name>
<gene>
    <name evidence="2" type="ORF">CQ12_22365</name>
</gene>
<sequence length="141" mass="15146">MVLLSFGSSALVEPKTDVAAAASAWGQALAGGDPEKVLALYADDAVLWGTLSPTVRSNRAALQDYFVGAFKVLPNLKVAFGDQLIRVYGNAAINTGYYTFSYGRDGEAKTLPARYSFTYVKNGERWLIADHHSSAMPAPPK</sequence>
<comment type="caution">
    <text evidence="2">The sequence shown here is derived from an EMBL/GenBank/DDBJ whole genome shotgun (WGS) entry which is preliminary data.</text>
</comment>
<proteinExistence type="predicted"/>
<organism evidence="2 3">
    <name type="scientific">Bradyrhizobium jicamae</name>
    <dbReference type="NCBI Taxonomy" id="280332"/>
    <lineage>
        <taxon>Bacteria</taxon>
        <taxon>Pseudomonadati</taxon>
        <taxon>Pseudomonadota</taxon>
        <taxon>Alphaproteobacteria</taxon>
        <taxon>Hyphomicrobiales</taxon>
        <taxon>Nitrobacteraceae</taxon>
        <taxon>Bradyrhizobium</taxon>
    </lineage>
</organism>
<feature type="domain" description="DUF4440" evidence="1">
    <location>
        <begin position="19"/>
        <end position="128"/>
    </location>
</feature>
<dbReference type="InterPro" id="IPR011944">
    <property type="entry name" value="Steroid_delta5-4_isomerase"/>
</dbReference>
<evidence type="ECO:0000313" key="2">
    <source>
        <dbReference type="EMBL" id="KRQ93284.1"/>
    </source>
</evidence>
<dbReference type="AlphaFoldDB" id="A0A0R3KJC5"/>
<dbReference type="InterPro" id="IPR032710">
    <property type="entry name" value="NTF2-like_dom_sf"/>
</dbReference>
<dbReference type="Gene3D" id="3.10.450.50">
    <property type="match status" value="1"/>
</dbReference>